<evidence type="ECO:0000313" key="2">
    <source>
        <dbReference type="EMBL" id="KAI3904423.1"/>
    </source>
</evidence>
<evidence type="ECO:0000256" key="1">
    <source>
        <dbReference type="SAM" id="MobiDB-lite"/>
    </source>
</evidence>
<dbReference type="EMBL" id="JAJJMB010011095">
    <property type="protein sequence ID" value="KAI3904423.1"/>
    <property type="molecule type" value="Genomic_DNA"/>
</dbReference>
<keyword evidence="3" id="KW-1185">Reference proteome</keyword>
<accession>A0AAD4SHT3</accession>
<sequence>PDEYHVDDTVLPPAVIRDPPGRKKGKRIKSTWENSRKFVKCSNCNLKTHHNKATCTLICQYEVSEE</sequence>
<comment type="caution">
    <text evidence="2">The sequence shown here is derived from an EMBL/GenBank/DDBJ whole genome shotgun (WGS) entry which is preliminary data.</text>
</comment>
<reference evidence="2" key="1">
    <citation type="submission" date="2022-04" db="EMBL/GenBank/DDBJ databases">
        <title>A functionally conserved STORR gene fusion in Papaver species that diverged 16.8 million years ago.</title>
        <authorList>
            <person name="Catania T."/>
        </authorList>
    </citation>
    <scope>NUCLEOTIDE SEQUENCE</scope>
    <source>
        <strain evidence="2">S-188037</strain>
    </source>
</reference>
<feature type="region of interest" description="Disordered" evidence="1">
    <location>
        <begin position="1"/>
        <end position="28"/>
    </location>
</feature>
<proteinExistence type="predicted"/>
<dbReference type="AlphaFoldDB" id="A0AAD4SHT3"/>
<gene>
    <name evidence="2" type="ORF">MKW98_014603</name>
</gene>
<organism evidence="2 3">
    <name type="scientific">Papaver atlanticum</name>
    <dbReference type="NCBI Taxonomy" id="357466"/>
    <lineage>
        <taxon>Eukaryota</taxon>
        <taxon>Viridiplantae</taxon>
        <taxon>Streptophyta</taxon>
        <taxon>Embryophyta</taxon>
        <taxon>Tracheophyta</taxon>
        <taxon>Spermatophyta</taxon>
        <taxon>Magnoliopsida</taxon>
        <taxon>Ranunculales</taxon>
        <taxon>Papaveraceae</taxon>
        <taxon>Papaveroideae</taxon>
        <taxon>Papaver</taxon>
    </lineage>
</organism>
<name>A0AAD4SHT3_9MAGN</name>
<dbReference type="Proteomes" id="UP001202328">
    <property type="component" value="Unassembled WGS sequence"/>
</dbReference>
<protein>
    <submittedName>
        <fullName evidence="2">Uncharacterized protein</fullName>
    </submittedName>
</protein>
<evidence type="ECO:0000313" key="3">
    <source>
        <dbReference type="Proteomes" id="UP001202328"/>
    </source>
</evidence>
<feature type="non-terminal residue" evidence="2">
    <location>
        <position position="1"/>
    </location>
</feature>